<sequence length="136" mass="15717">MELNIIPLTEHDYDAVLVKWWKDWGWTPPQQDFLPDNGKGGLMVLDGRTPVCAGFMYATNSKVAWVDWIISNKKYKDKEKRKQALMLLIETLTNVCKKSGFVYAYALIKNKSLIDTYKELGYIKGDEYNSEMIKAL</sequence>
<dbReference type="InterPro" id="IPR016181">
    <property type="entry name" value="Acyl_CoA_acyltransferase"/>
</dbReference>
<accession>X0SMP3</accession>
<reference evidence="1" key="1">
    <citation type="journal article" date="2014" name="Front. Microbiol.">
        <title>High frequency of phylogenetically diverse reductive dehalogenase-homologous genes in deep subseafloor sedimentary metagenomes.</title>
        <authorList>
            <person name="Kawai M."/>
            <person name="Futagami T."/>
            <person name="Toyoda A."/>
            <person name="Takaki Y."/>
            <person name="Nishi S."/>
            <person name="Hori S."/>
            <person name="Arai W."/>
            <person name="Tsubouchi T."/>
            <person name="Morono Y."/>
            <person name="Uchiyama I."/>
            <person name="Ito T."/>
            <person name="Fujiyama A."/>
            <person name="Inagaki F."/>
            <person name="Takami H."/>
        </authorList>
    </citation>
    <scope>NUCLEOTIDE SEQUENCE</scope>
    <source>
        <strain evidence="1">Expedition CK06-06</strain>
    </source>
</reference>
<gene>
    <name evidence="1" type="ORF">S01H1_05918</name>
</gene>
<organism evidence="1">
    <name type="scientific">marine sediment metagenome</name>
    <dbReference type="NCBI Taxonomy" id="412755"/>
    <lineage>
        <taxon>unclassified sequences</taxon>
        <taxon>metagenomes</taxon>
        <taxon>ecological metagenomes</taxon>
    </lineage>
</organism>
<dbReference type="EMBL" id="BARS01003072">
    <property type="protein sequence ID" value="GAF77137.1"/>
    <property type="molecule type" value="Genomic_DNA"/>
</dbReference>
<protein>
    <recommendedName>
        <fullName evidence="2">N-acetyltransferase domain-containing protein</fullName>
    </recommendedName>
</protein>
<dbReference type="AlphaFoldDB" id="X0SMP3"/>
<evidence type="ECO:0008006" key="2">
    <source>
        <dbReference type="Google" id="ProtNLM"/>
    </source>
</evidence>
<comment type="caution">
    <text evidence="1">The sequence shown here is derived from an EMBL/GenBank/DDBJ whole genome shotgun (WGS) entry which is preliminary data.</text>
</comment>
<dbReference type="SUPFAM" id="SSF55729">
    <property type="entry name" value="Acyl-CoA N-acyltransferases (Nat)"/>
    <property type="match status" value="1"/>
</dbReference>
<evidence type="ECO:0000313" key="1">
    <source>
        <dbReference type="EMBL" id="GAF77137.1"/>
    </source>
</evidence>
<proteinExistence type="predicted"/>
<name>X0SMP3_9ZZZZ</name>